<reference evidence="1" key="1">
    <citation type="submission" date="2023-06" db="EMBL/GenBank/DDBJ databases">
        <title>Genome-scale phylogeny and comparative genomics of the fungal order Sordariales.</title>
        <authorList>
            <consortium name="Lawrence Berkeley National Laboratory"/>
            <person name="Hensen N."/>
            <person name="Bonometti L."/>
            <person name="Westerberg I."/>
            <person name="Brannstrom I.O."/>
            <person name="Guillou S."/>
            <person name="Cros-Aarteil S."/>
            <person name="Calhoun S."/>
            <person name="Haridas S."/>
            <person name="Kuo A."/>
            <person name="Mondo S."/>
            <person name="Pangilinan J."/>
            <person name="Riley R."/>
            <person name="Labutti K."/>
            <person name="Andreopoulos B."/>
            <person name="Lipzen A."/>
            <person name="Chen C."/>
            <person name="Yanf M."/>
            <person name="Daum C."/>
            <person name="Ng V."/>
            <person name="Clum A."/>
            <person name="Steindorff A."/>
            <person name="Ohm R."/>
            <person name="Martin F."/>
            <person name="Silar P."/>
            <person name="Natvig D."/>
            <person name="Lalanne C."/>
            <person name="Gautier V."/>
            <person name="Ament-Velasquez S.L."/>
            <person name="Kruys A."/>
            <person name="Hutchinson M.I."/>
            <person name="Powell A.J."/>
            <person name="Barry K."/>
            <person name="Miller A.N."/>
            <person name="Grigoriev I.V."/>
            <person name="Debuchy R."/>
            <person name="Gladieux P."/>
            <person name="Thoren M.H."/>
            <person name="Johannesson H."/>
        </authorList>
    </citation>
    <scope>NUCLEOTIDE SEQUENCE</scope>
    <source>
        <strain evidence="1">8032-3</strain>
    </source>
</reference>
<evidence type="ECO:0000313" key="1">
    <source>
        <dbReference type="EMBL" id="KAK1768083.1"/>
    </source>
</evidence>
<sequence length="351" mass="40066">MSYSSHPTADLVIDNLKPALPYTPGMLLKIKQHIPPPQFGPGYQQPNRRPLIEDFQERYGMPSRCCLANPPPRPPPHPCQTTHSLKIASQIACGDGRGAQVVTCHFEGHEADLFVAKIYDPLYYKWSDFEITYLADRQYSCEAGAFERLHSVKKDVDKMRQPGVREVLERSIPSYHGCWTWETTLLDGQRRDVRMILMSHVPYPSMSSIIERGVAGKIPAESRMQLLARAFEIYCWLEFFGVRQNDFAPRNIMVSPDQEQAVLLDFSHSIVKGLPNSRWMAHVESTPNLPRSPIELFRASCGNNMGDWIPNELQAKDAQYRWFMKQWGNSEGFAPVSPEVMRRLDKGDSKA</sequence>
<evidence type="ECO:0008006" key="3">
    <source>
        <dbReference type="Google" id="ProtNLM"/>
    </source>
</evidence>
<accession>A0AAJ0C0U8</accession>
<dbReference type="GeneID" id="85310874"/>
<organism evidence="1 2">
    <name type="scientific">Phialemonium atrogriseum</name>
    <dbReference type="NCBI Taxonomy" id="1093897"/>
    <lineage>
        <taxon>Eukaryota</taxon>
        <taxon>Fungi</taxon>
        <taxon>Dikarya</taxon>
        <taxon>Ascomycota</taxon>
        <taxon>Pezizomycotina</taxon>
        <taxon>Sordariomycetes</taxon>
        <taxon>Sordariomycetidae</taxon>
        <taxon>Cephalothecales</taxon>
        <taxon>Cephalothecaceae</taxon>
        <taxon>Phialemonium</taxon>
    </lineage>
</organism>
<dbReference type="Proteomes" id="UP001244011">
    <property type="component" value="Unassembled WGS sequence"/>
</dbReference>
<proteinExistence type="predicted"/>
<comment type="caution">
    <text evidence="1">The sequence shown here is derived from an EMBL/GenBank/DDBJ whole genome shotgun (WGS) entry which is preliminary data.</text>
</comment>
<dbReference type="EMBL" id="MU839006">
    <property type="protein sequence ID" value="KAK1768083.1"/>
    <property type="molecule type" value="Genomic_DNA"/>
</dbReference>
<name>A0AAJ0C0U8_9PEZI</name>
<dbReference type="SUPFAM" id="SSF56112">
    <property type="entry name" value="Protein kinase-like (PK-like)"/>
    <property type="match status" value="1"/>
</dbReference>
<dbReference type="RefSeq" id="XP_060284296.1">
    <property type="nucleotide sequence ID" value="XM_060427687.1"/>
</dbReference>
<dbReference type="InterPro" id="IPR011009">
    <property type="entry name" value="Kinase-like_dom_sf"/>
</dbReference>
<gene>
    <name evidence="1" type="ORF">QBC33DRAFT_536200</name>
</gene>
<protein>
    <recommendedName>
        <fullName evidence="3">Protein kinase domain-containing protein</fullName>
    </recommendedName>
</protein>
<keyword evidence="2" id="KW-1185">Reference proteome</keyword>
<evidence type="ECO:0000313" key="2">
    <source>
        <dbReference type="Proteomes" id="UP001244011"/>
    </source>
</evidence>
<dbReference type="AlphaFoldDB" id="A0AAJ0C0U8"/>